<dbReference type="PANTHER" id="PTHR45138">
    <property type="entry name" value="REGULATORY COMPONENTS OF SENSORY TRANSDUCTION SYSTEM"/>
    <property type="match status" value="1"/>
</dbReference>
<dbReference type="InterPro" id="IPR043128">
    <property type="entry name" value="Rev_trsase/Diguanyl_cyclase"/>
</dbReference>
<keyword evidence="1" id="KW-0812">Transmembrane</keyword>
<dbReference type="Gene3D" id="3.30.70.270">
    <property type="match status" value="1"/>
</dbReference>
<dbReference type="RefSeq" id="WP_269442144.1">
    <property type="nucleotide sequence ID" value="NZ_CP097463.1"/>
</dbReference>
<dbReference type="NCBIfam" id="TIGR00254">
    <property type="entry name" value="GGDEF"/>
    <property type="match status" value="1"/>
</dbReference>
<dbReference type="InterPro" id="IPR029787">
    <property type="entry name" value="Nucleotide_cyclase"/>
</dbReference>
<dbReference type="SUPFAM" id="SSF55073">
    <property type="entry name" value="Nucleotide cyclase"/>
    <property type="match status" value="1"/>
</dbReference>
<keyword evidence="1" id="KW-1133">Transmembrane helix</keyword>
<evidence type="ECO:0000313" key="3">
    <source>
        <dbReference type="EMBL" id="WAX55626.1"/>
    </source>
</evidence>
<feature type="transmembrane region" description="Helical" evidence="1">
    <location>
        <begin position="96"/>
        <end position="127"/>
    </location>
</feature>
<evidence type="ECO:0000313" key="4">
    <source>
        <dbReference type="Proteomes" id="UP001164693"/>
    </source>
</evidence>
<feature type="transmembrane region" description="Helical" evidence="1">
    <location>
        <begin position="30"/>
        <end position="50"/>
    </location>
</feature>
<name>A0ABY7JXJ5_9ACTN</name>
<gene>
    <name evidence="3" type="ORF">M6B22_13875</name>
</gene>
<evidence type="ECO:0000256" key="1">
    <source>
        <dbReference type="SAM" id="Phobius"/>
    </source>
</evidence>
<dbReference type="PANTHER" id="PTHR45138:SF9">
    <property type="entry name" value="DIGUANYLATE CYCLASE DGCM-RELATED"/>
    <property type="match status" value="1"/>
</dbReference>
<keyword evidence="4" id="KW-1185">Reference proteome</keyword>
<proteinExistence type="predicted"/>
<feature type="domain" description="GGDEF" evidence="2">
    <location>
        <begin position="291"/>
        <end position="423"/>
    </location>
</feature>
<dbReference type="InterPro" id="IPR000160">
    <property type="entry name" value="GGDEF_dom"/>
</dbReference>
<accession>A0ABY7JXJ5</accession>
<feature type="transmembrane region" description="Helical" evidence="1">
    <location>
        <begin position="139"/>
        <end position="157"/>
    </location>
</feature>
<feature type="transmembrane region" description="Helical" evidence="1">
    <location>
        <begin position="177"/>
        <end position="198"/>
    </location>
</feature>
<sequence length="423" mass="45405">MMDRESGLDQVPWFALRSIRSWALWKVRPLGLVFILTVELFAPVLTAVALSRDDLSATYLIRVGVLLAAAIAYGEACDRIERFRRFLGDGSVRTNHLSVWTVAAILVVPAGLAAALVMAIYAHVLLVGRRGRTLRPHRMLFTAAAATVATWAAAEGAEFVAGRVVPGVAAHSALPTVVALLLFLPLDALIVSTGAFLATRPARFRAVLPNREALGFEGATEVIGVVTAQLLLRTPWLLPVSFGFMVVLHRASLVKQLQLAACTDAKTALLNASAWRERASAAVASAAREGRRVAVMVIDLDYFKRVNDTHGHLVGDLVLREVGRTLKRETRASDLVGRFGGEEFVVLVDGRASVAHALDMATRIRERISTMDLPAQLRVTATIGLAHCVPASADGLDQVLEVADAALYGGKQAGRDRVHAAAV</sequence>
<keyword evidence="1" id="KW-0472">Membrane</keyword>
<dbReference type="InterPro" id="IPR050469">
    <property type="entry name" value="Diguanylate_Cyclase"/>
</dbReference>
<dbReference type="EMBL" id="CP097463">
    <property type="protein sequence ID" value="WAX55626.1"/>
    <property type="molecule type" value="Genomic_DNA"/>
</dbReference>
<protein>
    <submittedName>
        <fullName evidence="3">GGDEF domain-containing protein</fullName>
    </submittedName>
</protein>
<reference evidence="3" key="1">
    <citation type="submission" date="2022-05" db="EMBL/GenBank/DDBJ databases">
        <title>Jatrophihabitans sp. SB3-54 whole genome sequence.</title>
        <authorList>
            <person name="Suh M.K."/>
            <person name="Eom M.K."/>
            <person name="Kim J.S."/>
            <person name="Kim H.S."/>
            <person name="Do H.E."/>
            <person name="Shin Y.K."/>
            <person name="Lee J.-S."/>
        </authorList>
    </citation>
    <scope>NUCLEOTIDE SEQUENCE</scope>
    <source>
        <strain evidence="3">SB3-54</strain>
    </source>
</reference>
<dbReference type="Proteomes" id="UP001164693">
    <property type="component" value="Chromosome"/>
</dbReference>
<dbReference type="Pfam" id="PF00990">
    <property type="entry name" value="GGDEF"/>
    <property type="match status" value="1"/>
</dbReference>
<dbReference type="PROSITE" id="PS50887">
    <property type="entry name" value="GGDEF"/>
    <property type="match status" value="1"/>
</dbReference>
<dbReference type="CDD" id="cd01949">
    <property type="entry name" value="GGDEF"/>
    <property type="match status" value="1"/>
</dbReference>
<evidence type="ECO:0000259" key="2">
    <source>
        <dbReference type="PROSITE" id="PS50887"/>
    </source>
</evidence>
<dbReference type="SMART" id="SM00267">
    <property type="entry name" value="GGDEF"/>
    <property type="match status" value="1"/>
</dbReference>
<organism evidence="3 4">
    <name type="scientific">Jatrophihabitans cynanchi</name>
    <dbReference type="NCBI Taxonomy" id="2944128"/>
    <lineage>
        <taxon>Bacteria</taxon>
        <taxon>Bacillati</taxon>
        <taxon>Actinomycetota</taxon>
        <taxon>Actinomycetes</taxon>
        <taxon>Jatrophihabitantales</taxon>
        <taxon>Jatrophihabitantaceae</taxon>
        <taxon>Jatrophihabitans</taxon>
    </lineage>
</organism>